<evidence type="ECO:0000256" key="9">
    <source>
        <dbReference type="ARBA" id="ARBA00023065"/>
    </source>
</evidence>
<evidence type="ECO:0000313" key="15">
    <source>
        <dbReference type="Proteomes" id="UP000236569"/>
    </source>
</evidence>
<comment type="subcellular location">
    <subcellularLocation>
        <location evidence="1">Membrane</location>
        <topology evidence="1">Multi-pass membrane protein</topology>
    </subcellularLocation>
</comment>
<keyword evidence="7" id="KW-0630">Potassium</keyword>
<keyword evidence="8 13" id="KW-1133">Transmembrane helix</keyword>
<feature type="transmembrane region" description="Helical" evidence="13">
    <location>
        <begin position="115"/>
        <end position="135"/>
    </location>
</feature>
<evidence type="ECO:0000256" key="11">
    <source>
        <dbReference type="ARBA" id="ARBA00023303"/>
    </source>
</evidence>
<dbReference type="PANTHER" id="PTHR31462">
    <property type="entry name" value="ENDOSOMAL/LYSOSOMAL POTASSIUM CHANNEL TMEM175"/>
    <property type="match status" value="1"/>
</dbReference>
<evidence type="ECO:0000256" key="13">
    <source>
        <dbReference type="SAM" id="Phobius"/>
    </source>
</evidence>
<dbReference type="GO" id="GO:0015252">
    <property type="term" value="F:proton channel activity"/>
    <property type="evidence" value="ECO:0007669"/>
    <property type="project" value="InterPro"/>
</dbReference>
<evidence type="ECO:0000256" key="2">
    <source>
        <dbReference type="ARBA" id="ARBA00006920"/>
    </source>
</evidence>
<evidence type="ECO:0000256" key="7">
    <source>
        <dbReference type="ARBA" id="ARBA00022958"/>
    </source>
</evidence>
<keyword evidence="3" id="KW-0813">Transport</keyword>
<evidence type="ECO:0000313" key="14">
    <source>
        <dbReference type="EMBL" id="GBF06296.1"/>
    </source>
</evidence>
<evidence type="ECO:0000256" key="3">
    <source>
        <dbReference type="ARBA" id="ARBA00022448"/>
    </source>
</evidence>
<feature type="transmembrane region" description="Helical" evidence="13">
    <location>
        <begin position="87"/>
        <end position="109"/>
    </location>
</feature>
<evidence type="ECO:0000256" key="8">
    <source>
        <dbReference type="ARBA" id="ARBA00022989"/>
    </source>
</evidence>
<name>A0A2I9D6G6_9DEIO</name>
<evidence type="ECO:0000256" key="5">
    <source>
        <dbReference type="ARBA" id="ARBA00022692"/>
    </source>
</evidence>
<keyword evidence="5 13" id="KW-0812">Transmembrane</keyword>
<evidence type="ECO:0008006" key="16">
    <source>
        <dbReference type="Google" id="ProtNLM"/>
    </source>
</evidence>
<dbReference type="OrthoDB" id="66483at2"/>
<evidence type="ECO:0000256" key="6">
    <source>
        <dbReference type="ARBA" id="ARBA00022826"/>
    </source>
</evidence>
<evidence type="ECO:0000256" key="4">
    <source>
        <dbReference type="ARBA" id="ARBA00022538"/>
    </source>
</evidence>
<feature type="transmembrane region" description="Helical" evidence="13">
    <location>
        <begin position="156"/>
        <end position="175"/>
    </location>
</feature>
<keyword evidence="6" id="KW-0631">Potassium channel</keyword>
<dbReference type="GO" id="GO:0016020">
    <property type="term" value="C:membrane"/>
    <property type="evidence" value="ECO:0007669"/>
    <property type="project" value="UniProtKB-SubCell"/>
</dbReference>
<accession>A0A2I9D6G6</accession>
<dbReference type="InterPro" id="IPR010617">
    <property type="entry name" value="TMEM175-like"/>
</dbReference>
<feature type="transmembrane region" description="Helical" evidence="13">
    <location>
        <begin position="55"/>
        <end position="75"/>
    </location>
</feature>
<keyword evidence="11" id="KW-0407">Ion channel</keyword>
<proteinExistence type="inferred from homology"/>
<keyword evidence="15" id="KW-1185">Reference proteome</keyword>
<comment type="similarity">
    <text evidence="2">Belongs to the TMEM175 family.</text>
</comment>
<keyword evidence="10 13" id="KW-0472">Membrane</keyword>
<comment type="catalytic activity">
    <reaction evidence="12">
        <text>K(+)(in) = K(+)(out)</text>
        <dbReference type="Rhea" id="RHEA:29463"/>
        <dbReference type="ChEBI" id="CHEBI:29103"/>
    </reaction>
</comment>
<keyword evidence="9" id="KW-0406">Ion transport</keyword>
<gene>
    <name evidence="14" type="ORF">DAERI_080087</name>
</gene>
<dbReference type="Proteomes" id="UP000236569">
    <property type="component" value="Unassembled WGS sequence"/>
</dbReference>
<dbReference type="RefSeq" id="WP_103129677.1">
    <property type="nucleotide sequence ID" value="NZ_BFAG01000008.1"/>
</dbReference>
<keyword evidence="4" id="KW-0633">Potassium transport</keyword>
<dbReference type="EMBL" id="BFAG01000008">
    <property type="protein sequence ID" value="GBF06296.1"/>
    <property type="molecule type" value="Genomic_DNA"/>
</dbReference>
<dbReference type="PANTHER" id="PTHR31462:SF5">
    <property type="entry name" value="ENDOSOMAL_LYSOSOMAL PROTON CHANNEL TMEM175"/>
    <property type="match status" value="1"/>
</dbReference>
<organism evidence="14 15">
    <name type="scientific">Deinococcus aerius</name>
    <dbReference type="NCBI Taxonomy" id="200253"/>
    <lineage>
        <taxon>Bacteria</taxon>
        <taxon>Thermotogati</taxon>
        <taxon>Deinococcota</taxon>
        <taxon>Deinococci</taxon>
        <taxon>Deinococcales</taxon>
        <taxon>Deinococcaceae</taxon>
        <taxon>Deinococcus</taxon>
    </lineage>
</organism>
<sequence>MRPPAPASLEKDRLDTLIDGVFAIALTLLVLEVRLPPEVGTAEVPHALLALLPRLVVYAATFITTALLWATHYYYASLIRGTDFWHITLNLVTLLFVSLLPFSASVMGAHPDSTWGTAVGFLNFALVGLSLTANWGHCLRARLVVPRASDRLLRNMTLIAILYCVYAFSEVGLALRSPTLAMSLLGVWLVVGFAILAMLQPHVFAAAGHRAALGEDAAPSRQPSPGA</sequence>
<comment type="caution">
    <text evidence="14">The sequence shown here is derived from an EMBL/GenBank/DDBJ whole genome shotgun (WGS) entry which is preliminary data.</text>
</comment>
<dbReference type="Pfam" id="PF06736">
    <property type="entry name" value="TMEM175"/>
    <property type="match status" value="1"/>
</dbReference>
<evidence type="ECO:0000256" key="12">
    <source>
        <dbReference type="ARBA" id="ARBA00034430"/>
    </source>
</evidence>
<evidence type="ECO:0000256" key="10">
    <source>
        <dbReference type="ARBA" id="ARBA00023136"/>
    </source>
</evidence>
<protein>
    <recommendedName>
        <fullName evidence="16">Integral membrane protein</fullName>
    </recommendedName>
</protein>
<dbReference type="AlphaFoldDB" id="A0A2I9D6G6"/>
<dbReference type="GO" id="GO:0005267">
    <property type="term" value="F:potassium channel activity"/>
    <property type="evidence" value="ECO:0007669"/>
    <property type="project" value="UniProtKB-KW"/>
</dbReference>
<feature type="transmembrane region" description="Helical" evidence="13">
    <location>
        <begin position="181"/>
        <end position="199"/>
    </location>
</feature>
<reference evidence="15" key="1">
    <citation type="submission" date="2018-01" db="EMBL/GenBank/DDBJ databases">
        <title>Draft Genome Sequence of the Radioresistant Bacterium Deinococcus aerius TR0125, Isolated from the Higher Atmosphere above Japan.</title>
        <authorList>
            <person name="Satoh K."/>
            <person name="Arai H."/>
            <person name="Sanzen T."/>
            <person name="Kawaguchi Y."/>
            <person name="Hayashi H."/>
            <person name="Yokobori S."/>
            <person name="Yamagishi A."/>
            <person name="Oono Y."/>
            <person name="Narumi I."/>
        </authorList>
    </citation>
    <scope>NUCLEOTIDE SEQUENCE [LARGE SCALE GENOMIC DNA]</scope>
    <source>
        <strain evidence="15">TR0125</strain>
    </source>
</reference>
<evidence type="ECO:0000256" key="1">
    <source>
        <dbReference type="ARBA" id="ARBA00004141"/>
    </source>
</evidence>